<dbReference type="GO" id="GO:0005777">
    <property type="term" value="C:peroxisome"/>
    <property type="evidence" value="ECO:0007669"/>
    <property type="project" value="TreeGrafter"/>
</dbReference>
<evidence type="ECO:0000256" key="6">
    <source>
        <dbReference type="ARBA" id="ARBA00083519"/>
    </source>
</evidence>
<dbReference type="EMBL" id="MU253752">
    <property type="protein sequence ID" value="KAG9248270.1"/>
    <property type="molecule type" value="Genomic_DNA"/>
</dbReference>
<proteinExistence type="inferred from homology"/>
<dbReference type="Pfam" id="PF01323">
    <property type="entry name" value="DSBA"/>
    <property type="match status" value="1"/>
</dbReference>
<dbReference type="InterPro" id="IPR051924">
    <property type="entry name" value="GST_Kappa/NadH"/>
</dbReference>
<feature type="domain" description="DSBA-like thioredoxin" evidence="7">
    <location>
        <begin position="5"/>
        <end position="206"/>
    </location>
</feature>
<organism evidence="8 9">
    <name type="scientific">Calycina marina</name>
    <dbReference type="NCBI Taxonomy" id="1763456"/>
    <lineage>
        <taxon>Eukaryota</taxon>
        <taxon>Fungi</taxon>
        <taxon>Dikarya</taxon>
        <taxon>Ascomycota</taxon>
        <taxon>Pezizomycotina</taxon>
        <taxon>Leotiomycetes</taxon>
        <taxon>Helotiales</taxon>
        <taxon>Pezizellaceae</taxon>
        <taxon>Calycina</taxon>
    </lineage>
</organism>
<dbReference type="InterPro" id="IPR001853">
    <property type="entry name" value="DSBA-like_thioredoxin_dom"/>
</dbReference>
<dbReference type="FunFam" id="3.40.30.10:FF:000096">
    <property type="entry name" value="Glutathione S-transferase kappa"/>
    <property type="match status" value="1"/>
</dbReference>
<evidence type="ECO:0000256" key="4">
    <source>
        <dbReference type="ARBA" id="ARBA00047960"/>
    </source>
</evidence>
<dbReference type="GO" id="GO:0004602">
    <property type="term" value="F:glutathione peroxidase activity"/>
    <property type="evidence" value="ECO:0007669"/>
    <property type="project" value="TreeGrafter"/>
</dbReference>
<dbReference type="PANTHER" id="PTHR42943:SF13">
    <property type="entry name" value="GLUTATHIONE S-TRANSFERASE KAPPA-RELATED"/>
    <property type="match status" value="1"/>
</dbReference>
<evidence type="ECO:0000313" key="9">
    <source>
        <dbReference type="Proteomes" id="UP000887226"/>
    </source>
</evidence>
<dbReference type="Gene3D" id="3.40.30.10">
    <property type="entry name" value="Glutaredoxin"/>
    <property type="match status" value="1"/>
</dbReference>
<keyword evidence="3" id="KW-0808">Transferase</keyword>
<sequence>MGGNIDCYLDLSSFYSYITIVYLEKNRSKLESYGITINYIPFFLGGVNVGSGNKPPWSLPAKAAHGAFDSDRAKKHHGMQAIAFPDFFPPLTILPQRALCFIKATYPPSTLITTWLSLFSAMWTTPHQNITLAPTLSSVLASTKLFSSSQVAEILSKAAASEWKETLIANTKMALDQGAFGAPWMMVTNDQGATEPFFGSDRWHFVYAFLGVGWQDVEVLVKKDEKAKL</sequence>
<comment type="similarity">
    <text evidence="1">Belongs to the GST superfamily. Kappa family.</text>
</comment>
<gene>
    <name evidence="8" type="ORF">BJ878DRAFT_488886</name>
</gene>
<keyword evidence="9" id="KW-1185">Reference proteome</keyword>
<dbReference type="GO" id="GO:0004364">
    <property type="term" value="F:glutathione transferase activity"/>
    <property type="evidence" value="ECO:0007669"/>
    <property type="project" value="UniProtKB-EC"/>
</dbReference>
<evidence type="ECO:0000256" key="3">
    <source>
        <dbReference type="ARBA" id="ARBA00022679"/>
    </source>
</evidence>
<evidence type="ECO:0000256" key="5">
    <source>
        <dbReference type="ARBA" id="ARBA00073833"/>
    </source>
</evidence>
<dbReference type="Proteomes" id="UP000887226">
    <property type="component" value="Unassembled WGS sequence"/>
</dbReference>
<dbReference type="EC" id="2.5.1.18" evidence="2"/>
<protein>
    <recommendedName>
        <fullName evidence="5">Glutathione S-transferase kappa 1</fullName>
        <ecNumber evidence="2">2.5.1.18</ecNumber>
    </recommendedName>
    <alternativeName>
        <fullName evidence="6">GST class-kappa</fullName>
    </alternativeName>
</protein>
<dbReference type="OrthoDB" id="4664297at2759"/>
<evidence type="ECO:0000256" key="2">
    <source>
        <dbReference type="ARBA" id="ARBA00012452"/>
    </source>
</evidence>
<dbReference type="GO" id="GO:0005739">
    <property type="term" value="C:mitochondrion"/>
    <property type="evidence" value="ECO:0007669"/>
    <property type="project" value="TreeGrafter"/>
</dbReference>
<evidence type="ECO:0000259" key="7">
    <source>
        <dbReference type="Pfam" id="PF01323"/>
    </source>
</evidence>
<dbReference type="SUPFAM" id="SSF52833">
    <property type="entry name" value="Thioredoxin-like"/>
    <property type="match status" value="1"/>
</dbReference>
<dbReference type="PANTHER" id="PTHR42943">
    <property type="entry name" value="GLUTATHIONE S-TRANSFERASE KAPPA"/>
    <property type="match status" value="1"/>
</dbReference>
<evidence type="ECO:0000256" key="1">
    <source>
        <dbReference type="ARBA" id="ARBA00006494"/>
    </source>
</evidence>
<evidence type="ECO:0000313" key="8">
    <source>
        <dbReference type="EMBL" id="KAG9248270.1"/>
    </source>
</evidence>
<name>A0A9P7ZB51_9HELO</name>
<dbReference type="InterPro" id="IPR036249">
    <property type="entry name" value="Thioredoxin-like_sf"/>
</dbReference>
<comment type="caution">
    <text evidence="8">The sequence shown here is derived from an EMBL/GenBank/DDBJ whole genome shotgun (WGS) entry which is preliminary data.</text>
</comment>
<dbReference type="AlphaFoldDB" id="A0A9P7ZB51"/>
<reference evidence="8" key="1">
    <citation type="journal article" date="2021" name="IMA Fungus">
        <title>Genomic characterization of three marine fungi, including Emericellopsis atlantica sp. nov. with signatures of a generalist lifestyle and marine biomass degradation.</title>
        <authorList>
            <person name="Hagestad O.C."/>
            <person name="Hou L."/>
            <person name="Andersen J.H."/>
            <person name="Hansen E.H."/>
            <person name="Altermark B."/>
            <person name="Li C."/>
            <person name="Kuhnert E."/>
            <person name="Cox R.J."/>
            <person name="Crous P.W."/>
            <person name="Spatafora J.W."/>
            <person name="Lail K."/>
            <person name="Amirebrahimi M."/>
            <person name="Lipzen A."/>
            <person name="Pangilinan J."/>
            <person name="Andreopoulos W."/>
            <person name="Hayes R.D."/>
            <person name="Ng V."/>
            <person name="Grigoriev I.V."/>
            <person name="Jackson S.A."/>
            <person name="Sutton T.D.S."/>
            <person name="Dobson A.D.W."/>
            <person name="Rama T."/>
        </authorList>
    </citation>
    <scope>NUCLEOTIDE SEQUENCE</scope>
    <source>
        <strain evidence="8">TRa3180A</strain>
    </source>
</reference>
<accession>A0A9P7ZB51</accession>
<dbReference type="GO" id="GO:0006749">
    <property type="term" value="P:glutathione metabolic process"/>
    <property type="evidence" value="ECO:0007669"/>
    <property type="project" value="TreeGrafter"/>
</dbReference>
<comment type="catalytic activity">
    <reaction evidence="4">
        <text>RX + glutathione = an S-substituted glutathione + a halide anion + H(+)</text>
        <dbReference type="Rhea" id="RHEA:16437"/>
        <dbReference type="ChEBI" id="CHEBI:15378"/>
        <dbReference type="ChEBI" id="CHEBI:16042"/>
        <dbReference type="ChEBI" id="CHEBI:17792"/>
        <dbReference type="ChEBI" id="CHEBI:57925"/>
        <dbReference type="ChEBI" id="CHEBI:90779"/>
        <dbReference type="EC" id="2.5.1.18"/>
    </reaction>
</comment>